<evidence type="ECO:0000256" key="1">
    <source>
        <dbReference type="SAM" id="Phobius"/>
    </source>
</evidence>
<dbReference type="SUPFAM" id="SSF69593">
    <property type="entry name" value="Glycerol-3-phosphate (1)-acyltransferase"/>
    <property type="match status" value="1"/>
</dbReference>
<dbReference type="SMART" id="SM00563">
    <property type="entry name" value="PlsC"/>
    <property type="match status" value="1"/>
</dbReference>
<dbReference type="GO" id="GO:0016746">
    <property type="term" value="F:acyltransferase activity"/>
    <property type="evidence" value="ECO:0007669"/>
    <property type="project" value="UniProtKB-KW"/>
</dbReference>
<keyword evidence="3" id="KW-0012">Acyltransferase</keyword>
<feature type="transmembrane region" description="Helical" evidence="1">
    <location>
        <begin position="312"/>
        <end position="332"/>
    </location>
</feature>
<dbReference type="PANTHER" id="PTHR31605">
    <property type="entry name" value="GLYCEROL-3-PHOSPHATE O-ACYLTRANSFERASE 1"/>
    <property type="match status" value="1"/>
</dbReference>
<proteinExistence type="predicted"/>
<feature type="transmembrane region" description="Helical" evidence="1">
    <location>
        <begin position="353"/>
        <end position="373"/>
    </location>
</feature>
<name>A0ABU9L0Q3_9FLAO</name>
<feature type="domain" description="Phospholipid/glycerol acyltransferase" evidence="2">
    <location>
        <begin position="35"/>
        <end position="164"/>
    </location>
</feature>
<dbReference type="InterPro" id="IPR002123">
    <property type="entry name" value="Plipid/glycerol_acylTrfase"/>
</dbReference>
<gene>
    <name evidence="3" type="ORF">AABB81_08960</name>
</gene>
<protein>
    <submittedName>
        <fullName evidence="3">1-acyl-sn-glycerol-3-phosphate acyltransferase</fullName>
    </submittedName>
</protein>
<evidence type="ECO:0000313" key="3">
    <source>
        <dbReference type="EMBL" id="MEL4456021.1"/>
    </source>
</evidence>
<dbReference type="Pfam" id="PF01553">
    <property type="entry name" value="Acyltransferase"/>
    <property type="match status" value="1"/>
</dbReference>
<keyword evidence="1" id="KW-0472">Membrane</keyword>
<sequence length="450" mass="52229">MIYNFLKQIIKVSLFFFFKKIVVTGRKHIPDTGPLILVANHPNTFMDPLLIAAITGNRIGFVANAGIFVNNFVSKVFSYFHVIPIYRKKDIKPGEKPDNKMAFAKCHDYLGQQGTLLIFPEGTSYYELKLREIKTGTARIALSFEELKRFKGDLKIIPIALDYSDSIQFRSVVSITVCEPLAVSDYKQAYESKEFDAVLQLTEAIRKELAEIIPHTSGKEQEEFLLAAHQFYTAFYATKADLEKNPKLSLELRNQVSKALRFLQKENLGLYLDTQEKLVLFFKLLKEERITPATVSKNIRGKNKPLEYVTSLLKFLVLLPMYILGLFSNYLPYMLTARIFKTLKLDISYRAPVQMITGLITFPLFYGIIIWLFRTYISDDFWHSLILFCIMPVAGYVAMYYYAGIKRFRRMIRYIFFIKKSKKKTIVELQGEILENMEKARQQYIQSFEA</sequence>
<dbReference type="InterPro" id="IPR052744">
    <property type="entry name" value="GPAT/DAPAT"/>
</dbReference>
<comment type="caution">
    <text evidence="3">The sequence shown here is derived from an EMBL/GenBank/DDBJ whole genome shotgun (WGS) entry which is preliminary data.</text>
</comment>
<dbReference type="Proteomes" id="UP001474120">
    <property type="component" value="Unassembled WGS sequence"/>
</dbReference>
<dbReference type="PANTHER" id="PTHR31605:SF0">
    <property type="entry name" value="GLYCEROL-3-PHOSPHATE O-ACYLTRANSFERASE 1"/>
    <property type="match status" value="1"/>
</dbReference>
<dbReference type="EMBL" id="JBCDNA010000002">
    <property type="protein sequence ID" value="MEL4456021.1"/>
    <property type="molecule type" value="Genomic_DNA"/>
</dbReference>
<evidence type="ECO:0000259" key="2">
    <source>
        <dbReference type="SMART" id="SM00563"/>
    </source>
</evidence>
<keyword evidence="1" id="KW-1133">Transmembrane helix</keyword>
<organism evidence="3 4">
    <name type="scientific">Lutimonas vermicola</name>
    <dbReference type="NCBI Taxonomy" id="414288"/>
    <lineage>
        <taxon>Bacteria</taxon>
        <taxon>Pseudomonadati</taxon>
        <taxon>Bacteroidota</taxon>
        <taxon>Flavobacteriia</taxon>
        <taxon>Flavobacteriales</taxon>
        <taxon>Flavobacteriaceae</taxon>
        <taxon>Lutimonas</taxon>
    </lineage>
</organism>
<evidence type="ECO:0000313" key="4">
    <source>
        <dbReference type="Proteomes" id="UP001474120"/>
    </source>
</evidence>
<feature type="transmembrane region" description="Helical" evidence="1">
    <location>
        <begin position="385"/>
        <end position="403"/>
    </location>
</feature>
<reference evidence="3 4" key="1">
    <citation type="submission" date="2024-04" db="EMBL/GenBank/DDBJ databases">
        <title>whole genome sequencing of Lutimonas vermicola strain IMCC1616.</title>
        <authorList>
            <person name="Bae S.S."/>
        </authorList>
    </citation>
    <scope>NUCLEOTIDE SEQUENCE [LARGE SCALE GENOMIC DNA]</scope>
    <source>
        <strain evidence="3 4">IMCC1616</strain>
    </source>
</reference>
<keyword evidence="3" id="KW-0808">Transferase</keyword>
<accession>A0ABU9L0Q3</accession>
<keyword evidence="1" id="KW-0812">Transmembrane</keyword>
<keyword evidence="4" id="KW-1185">Reference proteome</keyword>
<dbReference type="RefSeq" id="WP_342160042.1">
    <property type="nucleotide sequence ID" value="NZ_JBCDNA010000002.1"/>
</dbReference>